<dbReference type="AlphaFoldDB" id="A0A7S2YC78"/>
<accession>A0A7S2YC78</accession>
<sequence>MDAWSTDQGVAEDSIIKMMGDPYSILTEKLDMELAHSGPKSVGLINRCKRHSLYIVDGKVEIVRVAEKEDDPAGDDFPEVTLAESMIEAIVDLRKAAPKEEL</sequence>
<dbReference type="EMBL" id="HBHT01018531">
    <property type="protein sequence ID" value="CAD9966610.1"/>
    <property type="molecule type" value="Transcribed_RNA"/>
</dbReference>
<protein>
    <submittedName>
        <fullName evidence="1">Uncharacterized protein</fullName>
    </submittedName>
</protein>
<proteinExistence type="predicted"/>
<dbReference type="Gene3D" id="3.40.30.10">
    <property type="entry name" value="Glutaredoxin"/>
    <property type="match status" value="1"/>
</dbReference>
<gene>
    <name evidence="1" type="ORF">APAL1065_LOCUS12432</name>
</gene>
<name>A0A7S2YC78_9STRA</name>
<evidence type="ECO:0000313" key="1">
    <source>
        <dbReference type="EMBL" id="CAD9966610.1"/>
    </source>
</evidence>
<organism evidence="1">
    <name type="scientific">Entomoneis paludosa</name>
    <dbReference type="NCBI Taxonomy" id="265537"/>
    <lineage>
        <taxon>Eukaryota</taxon>
        <taxon>Sar</taxon>
        <taxon>Stramenopiles</taxon>
        <taxon>Ochrophyta</taxon>
        <taxon>Bacillariophyta</taxon>
        <taxon>Bacillariophyceae</taxon>
        <taxon>Bacillariophycidae</taxon>
        <taxon>Entomoneidaceae</taxon>
        <taxon>Entomoneis</taxon>
    </lineage>
</organism>
<reference evidence="1" key="1">
    <citation type="submission" date="2021-01" db="EMBL/GenBank/DDBJ databases">
        <authorList>
            <person name="Corre E."/>
            <person name="Pelletier E."/>
            <person name="Niang G."/>
            <person name="Scheremetjew M."/>
            <person name="Finn R."/>
            <person name="Kale V."/>
            <person name="Holt S."/>
            <person name="Cochrane G."/>
            <person name="Meng A."/>
            <person name="Brown T."/>
            <person name="Cohen L."/>
        </authorList>
    </citation>
    <scope>NUCLEOTIDE SEQUENCE</scope>
    <source>
        <strain evidence="1">CCMP125</strain>
    </source>
</reference>